<gene>
    <name evidence="2" type="ORF">PRUPE_4G112800</name>
</gene>
<accession>A0A251PJ17</accession>
<evidence type="ECO:0000313" key="2">
    <source>
        <dbReference type="EMBL" id="ONI11549.1"/>
    </source>
</evidence>
<dbReference type="STRING" id="3760.A0A251PJ17"/>
<keyword evidence="3" id="KW-1185">Reference proteome</keyword>
<evidence type="ECO:0000313" key="3">
    <source>
        <dbReference type="Proteomes" id="UP000006882"/>
    </source>
</evidence>
<feature type="domain" description="KIB1-4 beta-propeller" evidence="1">
    <location>
        <begin position="8"/>
        <end position="230"/>
    </location>
</feature>
<dbReference type="InterPro" id="IPR050942">
    <property type="entry name" value="F-box_BR-signaling"/>
</dbReference>
<name>A0A251PJ17_PRUPE</name>
<dbReference type="Gramene" id="ONI11549">
    <property type="protein sequence ID" value="ONI11549"/>
    <property type="gene ID" value="PRUPE_4G112800"/>
</dbReference>
<dbReference type="Proteomes" id="UP000006882">
    <property type="component" value="Chromosome G4"/>
</dbReference>
<dbReference type="PANTHER" id="PTHR44259">
    <property type="entry name" value="OS07G0183000 PROTEIN-RELATED"/>
    <property type="match status" value="1"/>
</dbReference>
<evidence type="ECO:0000259" key="1">
    <source>
        <dbReference type="Pfam" id="PF03478"/>
    </source>
</evidence>
<dbReference type="AlphaFoldDB" id="A0A251PJ17"/>
<dbReference type="PANTHER" id="PTHR44259:SF93">
    <property type="entry name" value="PROTEIN, PUTATIVE (DUF295)-RELATED"/>
    <property type="match status" value="1"/>
</dbReference>
<reference evidence="2 3" key="1">
    <citation type="journal article" date="2013" name="Nat. Genet.">
        <title>The high-quality draft genome of peach (Prunus persica) identifies unique patterns of genetic diversity, domestication and genome evolution.</title>
        <authorList>
            <consortium name="International Peach Genome Initiative"/>
            <person name="Verde I."/>
            <person name="Abbott A.G."/>
            <person name="Scalabrin S."/>
            <person name="Jung S."/>
            <person name="Shu S."/>
            <person name="Marroni F."/>
            <person name="Zhebentyayeva T."/>
            <person name="Dettori M.T."/>
            <person name="Grimwood J."/>
            <person name="Cattonaro F."/>
            <person name="Zuccolo A."/>
            <person name="Rossini L."/>
            <person name="Jenkins J."/>
            <person name="Vendramin E."/>
            <person name="Meisel L.A."/>
            <person name="Decroocq V."/>
            <person name="Sosinski B."/>
            <person name="Prochnik S."/>
            <person name="Mitros T."/>
            <person name="Policriti A."/>
            <person name="Cipriani G."/>
            <person name="Dondini L."/>
            <person name="Ficklin S."/>
            <person name="Goodstein D.M."/>
            <person name="Xuan P."/>
            <person name="Del Fabbro C."/>
            <person name="Aramini V."/>
            <person name="Copetti D."/>
            <person name="Gonzalez S."/>
            <person name="Horner D.S."/>
            <person name="Falchi R."/>
            <person name="Lucas S."/>
            <person name="Mica E."/>
            <person name="Maldonado J."/>
            <person name="Lazzari B."/>
            <person name="Bielenberg D."/>
            <person name="Pirona R."/>
            <person name="Miculan M."/>
            <person name="Barakat A."/>
            <person name="Testolin R."/>
            <person name="Stella A."/>
            <person name="Tartarini S."/>
            <person name="Tonutti P."/>
            <person name="Arus P."/>
            <person name="Orellana A."/>
            <person name="Wells C."/>
            <person name="Main D."/>
            <person name="Vizzotto G."/>
            <person name="Silva H."/>
            <person name="Salamini F."/>
            <person name="Schmutz J."/>
            <person name="Morgante M."/>
            <person name="Rokhsar D.S."/>
        </authorList>
    </citation>
    <scope>NUCLEOTIDE SEQUENCE [LARGE SCALE GENOMIC DNA]</scope>
    <source>
        <strain evidence="3">cv. Nemared</strain>
    </source>
</reference>
<sequence>MGGEFLVLTLFNPFTGGTIRLPPVKEVPDIHEDMDFFLGSILYRVALSADPSLSPNGFEALIVYRTSDSPVIQVAHYKAGDVTWTRIDAMTILSDVIYYKGQFLVVTSSGGLLSVNVNSDLATTTWCIRSTRASPSHTITHYSFVESSREDLLLVEKSYSRSWDLAYKVWCAYGDDGGTQWVETESIGTDALFLDWNVSMSVSALDFSECRPNSIYFLDSVDGFPQLRVFNLENGNVENFCVLHDPSEKCLLLEPKRTGIWILPTMV</sequence>
<dbReference type="EMBL" id="CM007654">
    <property type="protein sequence ID" value="ONI11549.1"/>
    <property type="molecule type" value="Genomic_DNA"/>
</dbReference>
<organism evidence="2 3">
    <name type="scientific">Prunus persica</name>
    <name type="common">Peach</name>
    <name type="synonym">Amygdalus persica</name>
    <dbReference type="NCBI Taxonomy" id="3760"/>
    <lineage>
        <taxon>Eukaryota</taxon>
        <taxon>Viridiplantae</taxon>
        <taxon>Streptophyta</taxon>
        <taxon>Embryophyta</taxon>
        <taxon>Tracheophyta</taxon>
        <taxon>Spermatophyta</taxon>
        <taxon>Magnoliopsida</taxon>
        <taxon>eudicotyledons</taxon>
        <taxon>Gunneridae</taxon>
        <taxon>Pentapetalae</taxon>
        <taxon>rosids</taxon>
        <taxon>fabids</taxon>
        <taxon>Rosales</taxon>
        <taxon>Rosaceae</taxon>
        <taxon>Amygdaloideae</taxon>
        <taxon>Amygdaleae</taxon>
        <taxon>Prunus</taxon>
    </lineage>
</organism>
<protein>
    <recommendedName>
        <fullName evidence="1">KIB1-4 beta-propeller domain-containing protein</fullName>
    </recommendedName>
</protein>
<proteinExistence type="predicted"/>
<dbReference type="InterPro" id="IPR005174">
    <property type="entry name" value="KIB1-4_b-propeller"/>
</dbReference>
<dbReference type="Pfam" id="PF03478">
    <property type="entry name" value="Beta-prop_KIB1-4"/>
    <property type="match status" value="1"/>
</dbReference>